<comment type="subcellular location">
    <subcellularLocation>
        <location evidence="1">Membrane</location>
        <topology evidence="1">Multi-pass membrane protein</topology>
    </subcellularLocation>
</comment>
<keyword evidence="8" id="KW-0350">Heme biosynthesis</keyword>
<dbReference type="GO" id="GO:0006784">
    <property type="term" value="P:heme A biosynthetic process"/>
    <property type="evidence" value="ECO:0007669"/>
    <property type="project" value="InterPro"/>
</dbReference>
<evidence type="ECO:0000256" key="5">
    <source>
        <dbReference type="ARBA" id="ARBA00022989"/>
    </source>
</evidence>
<gene>
    <name evidence="13" type="ORF">C1706_07685</name>
</gene>
<feature type="transmembrane region" description="Helical" evidence="12">
    <location>
        <begin position="272"/>
        <end position="293"/>
    </location>
</feature>
<feature type="transmembrane region" description="Helical" evidence="12">
    <location>
        <begin position="106"/>
        <end position="130"/>
    </location>
</feature>
<protein>
    <submittedName>
        <fullName evidence="13">Heme A synthase</fullName>
    </submittedName>
</protein>
<feature type="transmembrane region" description="Helical" evidence="12">
    <location>
        <begin position="74"/>
        <end position="94"/>
    </location>
</feature>
<comment type="caution">
    <text evidence="13">The sequence shown here is derived from an EMBL/GenBank/DDBJ whole genome shotgun (WGS) entry which is preliminary data.</text>
</comment>
<dbReference type="Pfam" id="PF02628">
    <property type="entry name" value="COX15-CtaA"/>
    <property type="match status" value="1"/>
</dbReference>
<feature type="transmembrane region" description="Helical" evidence="12">
    <location>
        <begin position="217"/>
        <end position="238"/>
    </location>
</feature>
<evidence type="ECO:0000256" key="2">
    <source>
        <dbReference type="ARBA" id="ARBA00022475"/>
    </source>
</evidence>
<keyword evidence="6" id="KW-0560">Oxidoreductase</keyword>
<evidence type="ECO:0000313" key="14">
    <source>
        <dbReference type="Proteomes" id="UP000290624"/>
    </source>
</evidence>
<evidence type="ECO:0000256" key="10">
    <source>
        <dbReference type="ARBA" id="ARBA00023157"/>
    </source>
</evidence>
<evidence type="ECO:0000256" key="7">
    <source>
        <dbReference type="ARBA" id="ARBA00023004"/>
    </source>
</evidence>
<reference evidence="13 14" key="1">
    <citation type="submission" date="2018-01" db="EMBL/GenBank/DDBJ databases">
        <title>Lactibacter flavus gen. nov., sp. nov., a novel bacterium of the family Propionibacteriaceae isolated from raw milk and dairy products.</title>
        <authorList>
            <person name="Wenning M."/>
            <person name="Breitenwieser F."/>
            <person name="Huptas C."/>
            <person name="von Neubeck M."/>
            <person name="Busse H.-J."/>
            <person name="Scherer S."/>
        </authorList>
    </citation>
    <scope>NUCLEOTIDE SEQUENCE [LARGE SCALE GENOMIC DNA]</scope>
    <source>
        <strain evidence="13 14">VG341</strain>
    </source>
</reference>
<keyword evidence="10" id="KW-1015">Disulfide bond</keyword>
<proteinExistence type="predicted"/>
<organism evidence="13 14">
    <name type="scientific">Propioniciclava flava</name>
    <dbReference type="NCBI Taxonomy" id="2072026"/>
    <lineage>
        <taxon>Bacteria</taxon>
        <taxon>Bacillati</taxon>
        <taxon>Actinomycetota</taxon>
        <taxon>Actinomycetes</taxon>
        <taxon>Propionibacteriales</taxon>
        <taxon>Propionibacteriaceae</taxon>
        <taxon>Propioniciclava</taxon>
    </lineage>
</organism>
<dbReference type="GO" id="GO:0046872">
    <property type="term" value="F:metal ion binding"/>
    <property type="evidence" value="ECO:0007669"/>
    <property type="project" value="UniProtKB-KW"/>
</dbReference>
<dbReference type="GO" id="GO:0016491">
    <property type="term" value="F:oxidoreductase activity"/>
    <property type="evidence" value="ECO:0007669"/>
    <property type="project" value="UniProtKB-KW"/>
</dbReference>
<dbReference type="InterPro" id="IPR003780">
    <property type="entry name" value="COX15/CtaA_fam"/>
</dbReference>
<comment type="pathway">
    <text evidence="11">Porphyrin-containing compound metabolism.</text>
</comment>
<keyword evidence="3 12" id="KW-0812">Transmembrane</keyword>
<dbReference type="OrthoDB" id="5241540at2"/>
<feature type="transmembrane region" description="Helical" evidence="12">
    <location>
        <begin position="172"/>
        <end position="197"/>
    </location>
</feature>
<keyword evidence="4" id="KW-0479">Metal-binding</keyword>
<feature type="transmembrane region" description="Helical" evidence="12">
    <location>
        <begin position="245"/>
        <end position="266"/>
    </location>
</feature>
<evidence type="ECO:0000256" key="4">
    <source>
        <dbReference type="ARBA" id="ARBA00022723"/>
    </source>
</evidence>
<evidence type="ECO:0000256" key="12">
    <source>
        <dbReference type="SAM" id="Phobius"/>
    </source>
</evidence>
<evidence type="ECO:0000313" key="13">
    <source>
        <dbReference type="EMBL" id="RXW32414.1"/>
    </source>
</evidence>
<dbReference type="InterPro" id="IPR050450">
    <property type="entry name" value="COX15/CtaA_HemeA_synthase"/>
</dbReference>
<keyword evidence="9 12" id="KW-0472">Membrane</keyword>
<keyword evidence="2" id="KW-1003">Cell membrane</keyword>
<keyword evidence="14" id="KW-1185">Reference proteome</keyword>
<evidence type="ECO:0000256" key="3">
    <source>
        <dbReference type="ARBA" id="ARBA00022692"/>
    </source>
</evidence>
<dbReference type="EMBL" id="PPCV01000004">
    <property type="protein sequence ID" value="RXW32414.1"/>
    <property type="molecule type" value="Genomic_DNA"/>
</dbReference>
<dbReference type="Proteomes" id="UP000290624">
    <property type="component" value="Unassembled WGS sequence"/>
</dbReference>
<dbReference type="PANTHER" id="PTHR35457">
    <property type="entry name" value="HEME A SYNTHASE"/>
    <property type="match status" value="1"/>
</dbReference>
<evidence type="ECO:0000256" key="11">
    <source>
        <dbReference type="ARBA" id="ARBA00023444"/>
    </source>
</evidence>
<dbReference type="PANTHER" id="PTHR35457:SF1">
    <property type="entry name" value="HEME A SYNTHASE"/>
    <property type="match status" value="1"/>
</dbReference>
<dbReference type="GO" id="GO:0016020">
    <property type="term" value="C:membrane"/>
    <property type="evidence" value="ECO:0007669"/>
    <property type="project" value="UniProtKB-SubCell"/>
</dbReference>
<evidence type="ECO:0000256" key="1">
    <source>
        <dbReference type="ARBA" id="ARBA00004141"/>
    </source>
</evidence>
<evidence type="ECO:0000256" key="6">
    <source>
        <dbReference type="ARBA" id="ARBA00023002"/>
    </source>
</evidence>
<keyword evidence="7" id="KW-0408">Iron</keyword>
<evidence type="ECO:0000256" key="9">
    <source>
        <dbReference type="ARBA" id="ARBA00023136"/>
    </source>
</evidence>
<feature type="transmembrane region" description="Helical" evidence="12">
    <location>
        <begin position="21"/>
        <end position="42"/>
    </location>
</feature>
<feature type="transmembrane region" description="Helical" evidence="12">
    <location>
        <begin position="136"/>
        <end position="160"/>
    </location>
</feature>
<sequence length="301" mass="32186">MDQLTTTPMSRTSPQIVSLRRWAVVSLVANMVIVWTGALVRLTKSGLGCASWPQCQPGSYVPLPENGMHGLIEFGNRLLTFALAAIAIGTYVAARRAYRAGAMPRRLLTLAFCVGLGIIAQAVIGGVSVLVQLNPWVVGLHMAASVGLIWICVEMVHLTFGLSRMAVPRRLHLLTIVVFWLGVAIIALGVVVTGAGPHAGDGAAQRNGLAPDLTAKLHAWAVWAIVAATVLGLIWAWALPRVRRLWLGLLAIILLQGLIGYVQYFTHLPTGMVLAHMVGTTLFAAALGHLFFLTKGRDASV</sequence>
<dbReference type="AlphaFoldDB" id="A0A4Q2EJ01"/>
<name>A0A4Q2EJ01_9ACTN</name>
<keyword evidence="5 12" id="KW-1133">Transmembrane helix</keyword>
<accession>A0A4Q2EJ01</accession>
<evidence type="ECO:0000256" key="8">
    <source>
        <dbReference type="ARBA" id="ARBA00023133"/>
    </source>
</evidence>